<proteinExistence type="predicted"/>
<keyword evidence="1" id="KW-0732">Signal</keyword>
<comment type="caution">
    <text evidence="2">The sequence shown here is derived from an EMBL/GenBank/DDBJ whole genome shotgun (WGS) entry which is preliminary data.</text>
</comment>
<gene>
    <name evidence="2" type="ORF">C5U48_02640</name>
</gene>
<evidence type="ECO:0008006" key="4">
    <source>
        <dbReference type="Google" id="ProtNLM"/>
    </source>
</evidence>
<dbReference type="AlphaFoldDB" id="A0A9X7P067"/>
<keyword evidence="3" id="KW-1185">Reference proteome</keyword>
<sequence>MRTVLTMASVFAAAVMLGAPPAMADARQDFLDQYHARGALQLIPDDQLLWHATRYCRDKADGLNGAFWHSHPFNMAYAPTTAAEIADQTLCP</sequence>
<evidence type="ECO:0000256" key="1">
    <source>
        <dbReference type="SAM" id="SignalP"/>
    </source>
</evidence>
<protein>
    <recommendedName>
        <fullName evidence="4">DUF732 domain-containing protein</fullName>
    </recommendedName>
</protein>
<name>A0A9X7P067_9MYCO</name>
<evidence type="ECO:0000313" key="3">
    <source>
        <dbReference type="Proteomes" id="UP000237911"/>
    </source>
</evidence>
<reference evidence="2 3" key="1">
    <citation type="submission" date="2018-02" db="EMBL/GenBank/DDBJ databases">
        <title>Draft genome sequence of Mycobacterium virginiense isolated from mud of a swine farm in Japan.</title>
        <authorList>
            <person name="Ohya K."/>
        </authorList>
    </citation>
    <scope>NUCLEOTIDE SEQUENCE [LARGE SCALE GENOMIC DNA]</scope>
    <source>
        <strain evidence="2 3">GF75</strain>
    </source>
</reference>
<accession>A0A9X7P067</accession>
<dbReference type="EMBL" id="PUEV01000012">
    <property type="protein sequence ID" value="PQM53726.1"/>
    <property type="molecule type" value="Genomic_DNA"/>
</dbReference>
<evidence type="ECO:0000313" key="2">
    <source>
        <dbReference type="EMBL" id="PQM53726.1"/>
    </source>
</evidence>
<feature type="chain" id="PRO_5040913261" description="DUF732 domain-containing protein" evidence="1">
    <location>
        <begin position="25"/>
        <end position="92"/>
    </location>
</feature>
<feature type="signal peptide" evidence="1">
    <location>
        <begin position="1"/>
        <end position="24"/>
    </location>
</feature>
<dbReference type="Proteomes" id="UP000237911">
    <property type="component" value="Unassembled WGS sequence"/>
</dbReference>
<organism evidence="2 3">
    <name type="scientific">Mycolicibacter virginiensis</name>
    <dbReference type="NCBI Taxonomy" id="1795032"/>
    <lineage>
        <taxon>Bacteria</taxon>
        <taxon>Bacillati</taxon>
        <taxon>Actinomycetota</taxon>
        <taxon>Actinomycetes</taxon>
        <taxon>Mycobacteriales</taxon>
        <taxon>Mycobacteriaceae</taxon>
        <taxon>Mycolicibacter</taxon>
    </lineage>
</organism>